<dbReference type="Proteomes" id="UP001500449">
    <property type="component" value="Unassembled WGS sequence"/>
</dbReference>
<dbReference type="RefSeq" id="WP_344425173.1">
    <property type="nucleotide sequence ID" value="NZ_BAAAQK010000025.1"/>
</dbReference>
<name>A0ABN2NK57_9PSEU</name>
<gene>
    <name evidence="1" type="ORF">GCM10009836_61940</name>
</gene>
<evidence type="ECO:0000313" key="1">
    <source>
        <dbReference type="EMBL" id="GAA1872623.1"/>
    </source>
</evidence>
<dbReference type="EMBL" id="BAAAQK010000025">
    <property type="protein sequence ID" value="GAA1872623.1"/>
    <property type="molecule type" value="Genomic_DNA"/>
</dbReference>
<comment type="caution">
    <text evidence="1">The sequence shown here is derived from an EMBL/GenBank/DDBJ whole genome shotgun (WGS) entry which is preliminary data.</text>
</comment>
<proteinExistence type="predicted"/>
<keyword evidence="2" id="KW-1185">Reference proteome</keyword>
<protein>
    <submittedName>
        <fullName evidence="1">Uncharacterized protein</fullName>
    </submittedName>
</protein>
<accession>A0ABN2NK57</accession>
<reference evidence="1 2" key="1">
    <citation type="journal article" date="2019" name="Int. J. Syst. Evol. Microbiol.">
        <title>The Global Catalogue of Microorganisms (GCM) 10K type strain sequencing project: providing services to taxonomists for standard genome sequencing and annotation.</title>
        <authorList>
            <consortium name="The Broad Institute Genomics Platform"/>
            <consortium name="The Broad Institute Genome Sequencing Center for Infectious Disease"/>
            <person name="Wu L."/>
            <person name="Ma J."/>
        </authorList>
    </citation>
    <scope>NUCLEOTIDE SEQUENCE [LARGE SCALE GENOMIC DNA]</scope>
    <source>
        <strain evidence="1 2">JCM 16009</strain>
    </source>
</reference>
<organism evidence="1 2">
    <name type="scientific">Pseudonocardia ailaonensis</name>
    <dbReference type="NCBI Taxonomy" id="367279"/>
    <lineage>
        <taxon>Bacteria</taxon>
        <taxon>Bacillati</taxon>
        <taxon>Actinomycetota</taxon>
        <taxon>Actinomycetes</taxon>
        <taxon>Pseudonocardiales</taxon>
        <taxon>Pseudonocardiaceae</taxon>
        <taxon>Pseudonocardia</taxon>
    </lineage>
</organism>
<evidence type="ECO:0000313" key="2">
    <source>
        <dbReference type="Proteomes" id="UP001500449"/>
    </source>
</evidence>
<sequence length="46" mass="5262">MTDGRLLTGFRPGVRRGLCVAMRRQLGLRMRRHVDFCRTSAALCRA</sequence>